<feature type="transmembrane region" description="Helical" evidence="1">
    <location>
        <begin position="12"/>
        <end position="33"/>
    </location>
</feature>
<evidence type="ECO:0000313" key="2">
    <source>
        <dbReference type="EMBL" id="KAL2818308.1"/>
    </source>
</evidence>
<feature type="transmembrane region" description="Helical" evidence="1">
    <location>
        <begin position="299"/>
        <end position="318"/>
    </location>
</feature>
<reference evidence="2 3" key="1">
    <citation type="submission" date="2024-07" db="EMBL/GenBank/DDBJ databases">
        <title>Section-level genome sequencing and comparative genomics of Aspergillus sections Usti and Cavernicolus.</title>
        <authorList>
            <consortium name="Lawrence Berkeley National Laboratory"/>
            <person name="Nybo J.L."/>
            <person name="Vesth T.C."/>
            <person name="Theobald S."/>
            <person name="Frisvad J.C."/>
            <person name="Larsen T.O."/>
            <person name="Kjaerboelling I."/>
            <person name="Rothschild-Mancinelli K."/>
            <person name="Lyhne E.K."/>
            <person name="Kogle M.E."/>
            <person name="Barry K."/>
            <person name="Clum A."/>
            <person name="Na H."/>
            <person name="Ledsgaard L."/>
            <person name="Lin J."/>
            <person name="Lipzen A."/>
            <person name="Kuo A."/>
            <person name="Riley R."/>
            <person name="Mondo S."/>
            <person name="Labutti K."/>
            <person name="Haridas S."/>
            <person name="Pangalinan J."/>
            <person name="Salamov A.A."/>
            <person name="Simmons B.A."/>
            <person name="Magnuson J.K."/>
            <person name="Chen J."/>
            <person name="Drula E."/>
            <person name="Henrissat B."/>
            <person name="Wiebenga A."/>
            <person name="Lubbers R.J."/>
            <person name="Gomes A.C."/>
            <person name="Makela M.R."/>
            <person name="Stajich J."/>
            <person name="Grigoriev I.V."/>
            <person name="Mortensen U.H."/>
            <person name="De Vries R.P."/>
            <person name="Baker S.E."/>
            <person name="Andersen M.R."/>
        </authorList>
    </citation>
    <scope>NUCLEOTIDE SEQUENCE [LARGE SCALE GENOMIC DNA]</scope>
    <source>
        <strain evidence="2 3">CBS 588.65</strain>
    </source>
</reference>
<keyword evidence="1" id="KW-0472">Membrane</keyword>
<dbReference type="EMBL" id="JBFXLT010000014">
    <property type="protein sequence ID" value="KAL2818308.1"/>
    <property type="molecule type" value="Genomic_DNA"/>
</dbReference>
<accession>A0ABR4HUD4</accession>
<keyword evidence="1" id="KW-1133">Transmembrane helix</keyword>
<name>A0ABR4HUD4_9EURO</name>
<dbReference type="Proteomes" id="UP001610334">
    <property type="component" value="Unassembled WGS sequence"/>
</dbReference>
<feature type="transmembrane region" description="Helical" evidence="1">
    <location>
        <begin position="274"/>
        <end position="293"/>
    </location>
</feature>
<protein>
    <submittedName>
        <fullName evidence="2">Uncharacterized protein</fullName>
    </submittedName>
</protein>
<sequence length="381" mass="41851">MSLDFLPLGTVVRYILSSLGTILERILISIVSFQHRLNSFVAPNMPFDSFLSPRTPSVALDTAGLVALADLSTIQERTALTGTASLSDIFILAPGLHMQQRAPDLSAGESPACGALTTGYVFRVENPATVYYLQRVGRTGQLTTLSVTRLRTRGVRNWLFTVIFPAQNMNLIAGLAYSTAILWGLAVFLLFLLTGDWWGLALTGVLMAARLINIVIVQRRSHLTWSGAPEPGVEGDLLILLTQDRWIRMKGLVDDLKAVTSGQWLRDKTTVESWLTAIATVAVYLAAALASNISQFGKILLLCLFIGSSGLLALVNAATDRFHMHDCLVQLDGERKSYPRRLHLAEELIRETGRDDWAVRMGMVVKNNPVTETERAGEVIM</sequence>
<feature type="transmembrane region" description="Helical" evidence="1">
    <location>
        <begin position="171"/>
        <end position="191"/>
    </location>
</feature>
<evidence type="ECO:0000313" key="3">
    <source>
        <dbReference type="Proteomes" id="UP001610334"/>
    </source>
</evidence>
<comment type="caution">
    <text evidence="2">The sequence shown here is derived from an EMBL/GenBank/DDBJ whole genome shotgun (WGS) entry which is preliminary data.</text>
</comment>
<evidence type="ECO:0000256" key="1">
    <source>
        <dbReference type="SAM" id="Phobius"/>
    </source>
</evidence>
<keyword evidence="1" id="KW-0812">Transmembrane</keyword>
<keyword evidence="3" id="KW-1185">Reference proteome</keyword>
<feature type="transmembrane region" description="Helical" evidence="1">
    <location>
        <begin position="197"/>
        <end position="217"/>
    </location>
</feature>
<proteinExistence type="predicted"/>
<gene>
    <name evidence="2" type="ORF">BJX63DRAFT_429241</name>
</gene>
<organism evidence="2 3">
    <name type="scientific">Aspergillus granulosus</name>
    <dbReference type="NCBI Taxonomy" id="176169"/>
    <lineage>
        <taxon>Eukaryota</taxon>
        <taxon>Fungi</taxon>
        <taxon>Dikarya</taxon>
        <taxon>Ascomycota</taxon>
        <taxon>Pezizomycotina</taxon>
        <taxon>Eurotiomycetes</taxon>
        <taxon>Eurotiomycetidae</taxon>
        <taxon>Eurotiales</taxon>
        <taxon>Aspergillaceae</taxon>
        <taxon>Aspergillus</taxon>
        <taxon>Aspergillus subgen. Nidulantes</taxon>
    </lineage>
</organism>